<reference evidence="9" key="1">
    <citation type="journal article" date="2020" name="mSystems">
        <title>Genome- and Community-Level Interaction Insights into Carbon Utilization and Element Cycling Functions of Hydrothermarchaeota in Hydrothermal Sediment.</title>
        <authorList>
            <person name="Zhou Z."/>
            <person name="Liu Y."/>
            <person name="Xu W."/>
            <person name="Pan J."/>
            <person name="Luo Z.H."/>
            <person name="Li M."/>
        </authorList>
    </citation>
    <scope>NUCLEOTIDE SEQUENCE [LARGE SCALE GENOMIC DNA]</scope>
    <source>
        <strain evidence="9">SpSt-132</strain>
    </source>
</reference>
<accession>A0A7C2YVP1</accession>
<evidence type="ECO:0000256" key="2">
    <source>
        <dbReference type="ARBA" id="ARBA00005811"/>
    </source>
</evidence>
<dbReference type="GO" id="GO:0015031">
    <property type="term" value="P:protein transport"/>
    <property type="evidence" value="ECO:0007669"/>
    <property type="project" value="UniProtKB-KW"/>
</dbReference>
<keyword evidence="4 7" id="KW-0812">Transmembrane</keyword>
<keyword evidence="6 8" id="KW-0472">Membrane</keyword>
<comment type="caution">
    <text evidence="9">The sequence shown here is derived from an EMBL/GenBank/DDBJ whole genome shotgun (WGS) entry which is preliminary data.</text>
</comment>
<evidence type="ECO:0000256" key="1">
    <source>
        <dbReference type="ARBA" id="ARBA00004162"/>
    </source>
</evidence>
<organism evidence="9">
    <name type="scientific">Hydrogenobacter sp</name>
    <dbReference type="NCBI Taxonomy" id="2152829"/>
    <lineage>
        <taxon>Bacteria</taxon>
        <taxon>Pseudomonadati</taxon>
        <taxon>Aquificota</taxon>
        <taxon>Aquificia</taxon>
        <taxon>Aquificales</taxon>
        <taxon>Aquificaceae</taxon>
        <taxon>Hydrogenobacter</taxon>
    </lineage>
</organism>
<protein>
    <submittedName>
        <fullName evidence="9">Biopolymer transporter ExbD</fullName>
    </submittedName>
</protein>
<keyword evidence="7" id="KW-0813">Transport</keyword>
<sequence length="127" mass="14194">MEDKEFSSINVIPFVDILLVLLTIVLITASFMVQGAIPVNLPKAKEGKEEALKSLEIVLTKEGEIYFEGKRVNLQELENILKSISPSTKISLSTDRDAKVQSLVSLLDLFKRYGLGKVVIRTERDES</sequence>
<dbReference type="Pfam" id="PF02472">
    <property type="entry name" value="ExbD"/>
    <property type="match status" value="1"/>
</dbReference>
<feature type="transmembrane region" description="Helical" evidence="8">
    <location>
        <begin position="12"/>
        <end position="33"/>
    </location>
</feature>
<evidence type="ECO:0000256" key="4">
    <source>
        <dbReference type="ARBA" id="ARBA00022692"/>
    </source>
</evidence>
<evidence type="ECO:0000256" key="8">
    <source>
        <dbReference type="SAM" id="Phobius"/>
    </source>
</evidence>
<evidence type="ECO:0000313" key="9">
    <source>
        <dbReference type="EMBL" id="HEW45631.1"/>
    </source>
</evidence>
<keyword evidence="5 8" id="KW-1133">Transmembrane helix</keyword>
<evidence type="ECO:0000256" key="5">
    <source>
        <dbReference type="ARBA" id="ARBA00022989"/>
    </source>
</evidence>
<evidence type="ECO:0000256" key="3">
    <source>
        <dbReference type="ARBA" id="ARBA00022475"/>
    </source>
</evidence>
<evidence type="ECO:0000256" key="6">
    <source>
        <dbReference type="ARBA" id="ARBA00023136"/>
    </source>
</evidence>
<dbReference type="AlphaFoldDB" id="A0A7C2YVP1"/>
<comment type="similarity">
    <text evidence="2 7">Belongs to the ExbD/TolR family.</text>
</comment>
<proteinExistence type="inferred from homology"/>
<dbReference type="PANTHER" id="PTHR30558">
    <property type="entry name" value="EXBD MEMBRANE COMPONENT OF PMF-DRIVEN MACROMOLECULE IMPORT SYSTEM"/>
    <property type="match status" value="1"/>
</dbReference>
<gene>
    <name evidence="9" type="ORF">ENO47_03015</name>
</gene>
<keyword evidence="3" id="KW-1003">Cell membrane</keyword>
<keyword evidence="7" id="KW-0653">Protein transport</keyword>
<dbReference type="Gene3D" id="3.30.420.270">
    <property type="match status" value="1"/>
</dbReference>
<dbReference type="EMBL" id="DSFP01000031">
    <property type="protein sequence ID" value="HEW45631.1"/>
    <property type="molecule type" value="Genomic_DNA"/>
</dbReference>
<dbReference type="GO" id="GO:0005886">
    <property type="term" value="C:plasma membrane"/>
    <property type="evidence" value="ECO:0007669"/>
    <property type="project" value="UniProtKB-SubCell"/>
</dbReference>
<evidence type="ECO:0000256" key="7">
    <source>
        <dbReference type="RuleBase" id="RU003879"/>
    </source>
</evidence>
<comment type="subcellular location">
    <subcellularLocation>
        <location evidence="1">Cell membrane</location>
        <topology evidence="1">Single-pass membrane protein</topology>
    </subcellularLocation>
    <subcellularLocation>
        <location evidence="7">Cell membrane</location>
        <topology evidence="7">Single-pass type II membrane protein</topology>
    </subcellularLocation>
</comment>
<dbReference type="InterPro" id="IPR003400">
    <property type="entry name" value="ExbD"/>
</dbReference>
<dbReference type="GO" id="GO:0022857">
    <property type="term" value="F:transmembrane transporter activity"/>
    <property type="evidence" value="ECO:0007669"/>
    <property type="project" value="InterPro"/>
</dbReference>
<name>A0A7C2YVP1_9AQUI</name>
<dbReference type="PANTHER" id="PTHR30558:SF7">
    <property type="entry name" value="TOL-PAL SYSTEM PROTEIN TOLR"/>
    <property type="match status" value="1"/>
</dbReference>